<reference evidence="3 4" key="1">
    <citation type="submission" date="2017-09" db="EMBL/GenBank/DDBJ databases">
        <title>Genomic, metabolic, and phenotypic characteristics of bacterial isolates from the natural microbiome of the model nematode Caenorhabditis elegans.</title>
        <authorList>
            <person name="Zimmermann J."/>
            <person name="Obeng N."/>
            <person name="Yang W."/>
            <person name="Obeng O."/>
            <person name="Kissoyan K."/>
            <person name="Pees B."/>
            <person name="Dirksen P."/>
            <person name="Hoppner M."/>
            <person name="Franke A."/>
            <person name="Rosenstiel P."/>
            <person name="Leippe M."/>
            <person name="Dierking K."/>
            <person name="Kaleta C."/>
            <person name="Schulenburg H."/>
        </authorList>
    </citation>
    <scope>NUCLEOTIDE SEQUENCE [LARGE SCALE GENOMIC DNA]</scope>
    <source>
        <strain evidence="3 4">MYb184</strain>
    </source>
</reference>
<comment type="caution">
    <text evidence="3">The sequence shown here is derived from an EMBL/GenBank/DDBJ whole genome shotgun (WGS) entry which is preliminary data.</text>
</comment>
<dbReference type="RefSeq" id="WP_105226456.1">
    <property type="nucleotide sequence ID" value="NZ_PCQE01000035.1"/>
</dbReference>
<proteinExistence type="predicted"/>
<dbReference type="Proteomes" id="UP000239458">
    <property type="component" value="Unassembled WGS sequence"/>
</dbReference>
<dbReference type="Pfam" id="PF05943">
    <property type="entry name" value="VipB"/>
    <property type="match status" value="1"/>
</dbReference>
<dbReference type="AlphaFoldDB" id="A0A2S9DLA2"/>
<dbReference type="Pfam" id="PF18945">
    <property type="entry name" value="VipB_2"/>
    <property type="match status" value="1"/>
</dbReference>
<dbReference type="InterPro" id="IPR044031">
    <property type="entry name" value="TssC1_N"/>
</dbReference>
<dbReference type="PANTHER" id="PTHR35565:SF1">
    <property type="entry name" value="TYPE VI SECRETION SYSTEM CONTRACTILE SHEATH LARGE SUBUNIT"/>
    <property type="match status" value="1"/>
</dbReference>
<dbReference type="InterPro" id="IPR044032">
    <property type="entry name" value="TssC1_C"/>
</dbReference>
<gene>
    <name evidence="3" type="ORF">CQ006_18930</name>
</gene>
<accession>A0A2S9DLA2</accession>
<feature type="domain" description="TssC1 C-terminal" evidence="2">
    <location>
        <begin position="378"/>
        <end position="488"/>
    </location>
</feature>
<evidence type="ECO:0000313" key="4">
    <source>
        <dbReference type="Proteomes" id="UP000239458"/>
    </source>
</evidence>
<protein>
    <submittedName>
        <fullName evidence="3">Type VI secretion system contractile sheath large subunit</fullName>
    </submittedName>
</protein>
<sequence>MSTQAAKAQQHSTADVGILDRIIAETRLTPDDDAYLIAKRGVSAFIEELLKPQNSGEPVKKAMVDRMIAQIDARLSEQMDEILHHPDFQSAESAWRGLRLLVDRTDFRENIKLEILSTSKQDLLDDFEDSPELVQSGLYKHIYSAEYGQFGGEPVAALIANYYFDPSAPDIKTLQYVSGVACMAHAPFIAAAGPKFFGLESFTGLPDIKDLKDHFTGPQFAKWQSFREEDNARYTALTAPRFLLRQPYDMEDNPIKRFGYAENVAHSHEYYLWGNTAYAFGTRLTDSFAKFRWCPNIIGPQSGGAVEDLPLHHFQSMGEIETKIPTEVLVSDRREYELAEEGFIALTMRKGSDNAAFFSANSVQKPKNFGNSDEGKAAELNYKLGTQLPYLFIINRLAHYIKVLQREQLGSWKERTDLETELNKWIRQYVADQENPSAEVRGRRPLRAAEISVSDVQGEPGWYRVSLNVRPHFKYMGADFTLSLVGKLDKE</sequence>
<dbReference type="EMBL" id="PCQE01000035">
    <property type="protein sequence ID" value="PRB99937.1"/>
    <property type="molecule type" value="Genomic_DNA"/>
</dbReference>
<name>A0A2S9DLA2_PSECE</name>
<evidence type="ECO:0000259" key="2">
    <source>
        <dbReference type="Pfam" id="PF18945"/>
    </source>
</evidence>
<dbReference type="PANTHER" id="PTHR35565">
    <property type="entry name" value="CYTOPLASMIC PROTEIN-RELATED"/>
    <property type="match status" value="1"/>
</dbReference>
<evidence type="ECO:0000313" key="3">
    <source>
        <dbReference type="EMBL" id="PRB99937.1"/>
    </source>
</evidence>
<feature type="domain" description="TssC1 N-terminal" evidence="1">
    <location>
        <begin position="65"/>
        <end position="364"/>
    </location>
</feature>
<dbReference type="NCBIfam" id="TIGR03355">
    <property type="entry name" value="VI_chp_2"/>
    <property type="match status" value="1"/>
</dbReference>
<organism evidence="3 4">
    <name type="scientific">Pseudomonas cedrina</name>
    <dbReference type="NCBI Taxonomy" id="651740"/>
    <lineage>
        <taxon>Bacteria</taxon>
        <taxon>Pseudomonadati</taxon>
        <taxon>Pseudomonadota</taxon>
        <taxon>Gammaproteobacteria</taxon>
        <taxon>Pseudomonadales</taxon>
        <taxon>Pseudomonadaceae</taxon>
        <taxon>Pseudomonas</taxon>
    </lineage>
</organism>
<evidence type="ECO:0000259" key="1">
    <source>
        <dbReference type="Pfam" id="PF05943"/>
    </source>
</evidence>
<dbReference type="InterPro" id="IPR010269">
    <property type="entry name" value="T6SS_TssC-like"/>
</dbReference>